<dbReference type="Proteomes" id="UP000677054">
    <property type="component" value="Unassembled WGS sequence"/>
</dbReference>
<dbReference type="OrthoDB" id="6775061at2759"/>
<feature type="region of interest" description="Disordered" evidence="1">
    <location>
        <begin position="173"/>
        <end position="212"/>
    </location>
</feature>
<evidence type="ECO:0000313" key="3">
    <source>
        <dbReference type="Proteomes" id="UP000677054"/>
    </source>
</evidence>
<gene>
    <name evidence="2" type="ORF">DSTB1V02_LOCUS11270</name>
</gene>
<name>A0A7R9FR00_9CRUS</name>
<dbReference type="EMBL" id="CAJPEV010003600">
    <property type="protein sequence ID" value="CAG0900111.1"/>
    <property type="molecule type" value="Genomic_DNA"/>
</dbReference>
<reference evidence="2" key="1">
    <citation type="submission" date="2020-11" db="EMBL/GenBank/DDBJ databases">
        <authorList>
            <person name="Tran Van P."/>
        </authorList>
    </citation>
    <scope>NUCLEOTIDE SEQUENCE</scope>
</reference>
<feature type="compositionally biased region" description="Acidic residues" evidence="1">
    <location>
        <begin position="174"/>
        <end position="186"/>
    </location>
</feature>
<accession>A0A7R9FR00</accession>
<feature type="region of interest" description="Disordered" evidence="1">
    <location>
        <begin position="293"/>
        <end position="322"/>
    </location>
</feature>
<dbReference type="AlphaFoldDB" id="A0A7R9FR00"/>
<dbReference type="EMBL" id="LR903117">
    <property type="protein sequence ID" value="CAD7251504.1"/>
    <property type="molecule type" value="Genomic_DNA"/>
</dbReference>
<proteinExistence type="predicted"/>
<organism evidence="2">
    <name type="scientific">Darwinula stevensoni</name>
    <dbReference type="NCBI Taxonomy" id="69355"/>
    <lineage>
        <taxon>Eukaryota</taxon>
        <taxon>Metazoa</taxon>
        <taxon>Ecdysozoa</taxon>
        <taxon>Arthropoda</taxon>
        <taxon>Crustacea</taxon>
        <taxon>Oligostraca</taxon>
        <taxon>Ostracoda</taxon>
        <taxon>Podocopa</taxon>
        <taxon>Podocopida</taxon>
        <taxon>Darwinulocopina</taxon>
        <taxon>Darwinuloidea</taxon>
        <taxon>Darwinulidae</taxon>
        <taxon>Darwinula</taxon>
    </lineage>
</organism>
<evidence type="ECO:0000313" key="2">
    <source>
        <dbReference type="EMBL" id="CAD7251504.1"/>
    </source>
</evidence>
<evidence type="ECO:0000256" key="1">
    <source>
        <dbReference type="SAM" id="MobiDB-lite"/>
    </source>
</evidence>
<sequence length="388" mass="45714">MYEENAAHILELALSLIYDLKTEYENIQSLPKEGRKFMEYTKYTENCHFFSHIEDFEERERLEKKIQCIQPQIVTGFGRLEQLRQEHAVVRRHKAQLEADKVFSFKMEIQNEIQVDLDPERKEAQPGHVQRIKYLEDTLGKAEQAEKLKENFDPFMEYIKEFEIEGFNISIFDPDSDTDNDDDATDGGESSRESSTSNKDELPTRRERHHREKRLLKKELEFKVQVDLESCYRIGKKQEDKRRAVLMEVMNPQDKTQILGEGKNLREKNLAQKEGRQLKLLEDRLYIDGTLYRSGKKSEGDDEGGKLEDSVKGDEPMRRQDKMKETRTAFKLVDKRVTRQATKLLKDGGLKTYLFPMPRKNPRTNEVVTGCANQREDTVDRRRIQERN</sequence>
<protein>
    <submittedName>
        <fullName evidence="2">Uncharacterized protein</fullName>
    </submittedName>
</protein>
<keyword evidence="3" id="KW-1185">Reference proteome</keyword>
<feature type="compositionally biased region" description="Basic and acidic residues" evidence="1">
    <location>
        <begin position="296"/>
        <end position="322"/>
    </location>
</feature>